<dbReference type="SUPFAM" id="SSF47923">
    <property type="entry name" value="Ypt/Rab-GAP domain of gyp1p"/>
    <property type="match status" value="2"/>
</dbReference>
<feature type="compositionally biased region" description="Low complexity" evidence="3">
    <location>
        <begin position="851"/>
        <end position="871"/>
    </location>
</feature>
<dbReference type="FunFam" id="1.10.8.270:FF:000001">
    <property type="entry name" value="TBC1 domain family member 1"/>
    <property type="match status" value="1"/>
</dbReference>
<accession>A0A564YDB4</accession>
<name>A0A564YDB4_HYMDI</name>
<feature type="region of interest" description="Disordered" evidence="3">
    <location>
        <begin position="851"/>
        <end position="889"/>
    </location>
</feature>
<feature type="domain" description="Rab-GAP TBC" evidence="4">
    <location>
        <begin position="346"/>
        <end position="531"/>
    </location>
</feature>
<feature type="coiled-coil region" evidence="2">
    <location>
        <begin position="614"/>
        <end position="694"/>
    </location>
</feature>
<dbReference type="EMBL" id="CABIJS010000155">
    <property type="protein sequence ID" value="VUZ44949.1"/>
    <property type="molecule type" value="Genomic_DNA"/>
</dbReference>
<dbReference type="PANTHER" id="PTHR47219">
    <property type="entry name" value="RAB GTPASE-ACTIVATING PROTEIN 1-LIKE"/>
    <property type="match status" value="1"/>
</dbReference>
<organism evidence="5 6">
    <name type="scientific">Hymenolepis diminuta</name>
    <name type="common">Rat tapeworm</name>
    <dbReference type="NCBI Taxonomy" id="6216"/>
    <lineage>
        <taxon>Eukaryota</taxon>
        <taxon>Metazoa</taxon>
        <taxon>Spiralia</taxon>
        <taxon>Lophotrochozoa</taxon>
        <taxon>Platyhelminthes</taxon>
        <taxon>Cestoda</taxon>
        <taxon>Eucestoda</taxon>
        <taxon>Cyclophyllidea</taxon>
        <taxon>Hymenolepididae</taxon>
        <taxon>Hymenolepis</taxon>
    </lineage>
</organism>
<dbReference type="PROSITE" id="PS50086">
    <property type="entry name" value="TBC_RABGAP"/>
    <property type="match status" value="1"/>
</dbReference>
<evidence type="ECO:0000256" key="2">
    <source>
        <dbReference type="SAM" id="Coils"/>
    </source>
</evidence>
<dbReference type="FunFam" id="1.10.472.80:FF:000027">
    <property type="entry name" value="GTPase activating protein (Evi5)"/>
    <property type="match status" value="1"/>
</dbReference>
<dbReference type="SMART" id="SM00164">
    <property type="entry name" value="TBC"/>
    <property type="match status" value="1"/>
</dbReference>
<dbReference type="GO" id="GO:0031267">
    <property type="term" value="F:small GTPase binding"/>
    <property type="evidence" value="ECO:0007669"/>
    <property type="project" value="TreeGrafter"/>
</dbReference>
<dbReference type="Proteomes" id="UP000321570">
    <property type="component" value="Unassembled WGS sequence"/>
</dbReference>
<reference evidence="5 6" key="1">
    <citation type="submission" date="2019-07" db="EMBL/GenBank/DDBJ databases">
        <authorList>
            <person name="Jastrzebski P J."/>
            <person name="Paukszto L."/>
            <person name="Jastrzebski P J."/>
        </authorList>
    </citation>
    <scope>NUCLEOTIDE SEQUENCE [LARGE SCALE GENOMIC DNA]</scope>
    <source>
        <strain evidence="5 6">WMS-il1</strain>
    </source>
</reference>
<evidence type="ECO:0000256" key="3">
    <source>
        <dbReference type="SAM" id="MobiDB-lite"/>
    </source>
</evidence>
<keyword evidence="2" id="KW-0175">Coiled coil</keyword>
<dbReference type="Pfam" id="PF00566">
    <property type="entry name" value="RabGAP-TBC"/>
    <property type="match status" value="1"/>
</dbReference>
<sequence length="889" mass="99932">MTSKIPSCPSSYNVCLRLHIDIREIDTKSSLGSTSVPKEKSNLFKFRRNQDKVLVIGVSQPDENPTVPPLRVVKCLSLGLAYGRFVNANDITELVSNPGPLPSDEATVLLPEASVFVTKTHWSPRASQFDDLNAVTDRDRFVFFTVVCDLLLESLAEPVRLGCVCRAKIFQKDISYWIPAPRKPYSEDYKLTLVELTDESKSWIIMNRFSLLSVSSNFSDVIHSLCSSQNVDPTPKSPSPINKDSGPVKDDAASAATDLGDDGTDDDEPLMSGNGGEDLKIITDDDVFVAWGNLVTEWREWNKGSGKNSLSLPPYPSAQTIVIRSGAECLPDGAMGRRMRQLVRRGIPDSLRPEMWQKMAGYQAIDQGLAEVYRILLTRPCQFDADIQRDLPRTLPAHNFFQDKSGQEVLFQLTRAYALYDEPVGYCQGISFIAAVLLLHLPEEQAFCLLVKIMSNYGIRTIFLNNCEGLFRCLYQFERLLEDQLPDVSRVFSDLGIKPHMYASQWFLTLFTAKFPLNFVFRIFDIFLAEGLLFIFKVMITFLKISRSSLLGLDFEGTLKYFRITLPKRFRSSEACDEFISMACSAKVRGKQLNRYGRDFEKQREADAKENSESAALLREVNRLREECSRLDKENGDLAENLMIHKTDMQSAIDRLEDEVENLRQELTNTLHELKEKEEECALLERDSSCVKEMFREALNKDKDQVTLISEYKTINANLSARLEMELAASMQNTVPQKLSQIVVDAVLACNGDCRRVLDERSPGWSSQPACIASNGGDMEELETLRNRVHELELELAHNKVSLVDALCARQELSHQLVRTTTELEELKAQAEAAFGYNARQWLAKKWTTVSSRSNGNSSNPPAAASSQSSNIGGSNHFSSTFADSSTLN</sequence>
<evidence type="ECO:0000259" key="4">
    <source>
        <dbReference type="PROSITE" id="PS50086"/>
    </source>
</evidence>
<gene>
    <name evidence="5" type="ORF">WMSIL1_LOCUS5186</name>
</gene>
<dbReference type="InterPro" id="IPR035969">
    <property type="entry name" value="Rab-GAP_TBC_sf"/>
</dbReference>
<evidence type="ECO:0000256" key="1">
    <source>
        <dbReference type="ARBA" id="ARBA00022468"/>
    </source>
</evidence>
<feature type="compositionally biased region" description="Acidic residues" evidence="3">
    <location>
        <begin position="259"/>
        <end position="269"/>
    </location>
</feature>
<dbReference type="Gene3D" id="1.10.8.270">
    <property type="entry name" value="putative rabgap domain of human tbc1 domain family member 14 like domains"/>
    <property type="match status" value="1"/>
</dbReference>
<dbReference type="PANTHER" id="PTHR47219:SF9">
    <property type="entry name" value="GTPASE ACTIVATING PROTEIN AND CENTROSOME-ASSOCIATED, ISOFORM B"/>
    <property type="match status" value="1"/>
</dbReference>
<keyword evidence="1" id="KW-0343">GTPase activation</keyword>
<dbReference type="AlphaFoldDB" id="A0A564YDB4"/>
<dbReference type="InterPro" id="IPR050302">
    <property type="entry name" value="Rab_GAP_TBC_domain"/>
</dbReference>
<dbReference type="Gene3D" id="1.10.472.80">
    <property type="entry name" value="Ypt/Rab-GAP domain of gyp1p, domain 3"/>
    <property type="match status" value="1"/>
</dbReference>
<feature type="compositionally biased region" description="Polar residues" evidence="3">
    <location>
        <begin position="872"/>
        <end position="889"/>
    </location>
</feature>
<dbReference type="GO" id="GO:0005096">
    <property type="term" value="F:GTPase activator activity"/>
    <property type="evidence" value="ECO:0007669"/>
    <property type="project" value="UniProtKB-KW"/>
</dbReference>
<protein>
    <recommendedName>
        <fullName evidence="4">Rab-GAP TBC domain-containing protein</fullName>
    </recommendedName>
</protein>
<feature type="coiled-coil region" evidence="2">
    <location>
        <begin position="782"/>
        <end position="830"/>
    </location>
</feature>
<evidence type="ECO:0000313" key="6">
    <source>
        <dbReference type="Proteomes" id="UP000321570"/>
    </source>
</evidence>
<feature type="region of interest" description="Disordered" evidence="3">
    <location>
        <begin position="228"/>
        <end position="278"/>
    </location>
</feature>
<evidence type="ECO:0000313" key="5">
    <source>
        <dbReference type="EMBL" id="VUZ44949.1"/>
    </source>
</evidence>
<dbReference type="InterPro" id="IPR000195">
    <property type="entry name" value="Rab-GAP-TBC_dom"/>
</dbReference>
<proteinExistence type="predicted"/>
<keyword evidence="6" id="KW-1185">Reference proteome</keyword>
<dbReference type="Gene3D" id="1.10.10.750">
    <property type="entry name" value="Ypt/Rab-GAP domain of gyp1p, domain 1"/>
    <property type="match status" value="1"/>
</dbReference>